<keyword evidence="4" id="KW-1185">Reference proteome</keyword>
<dbReference type="RefSeq" id="WP_015037395.1">
    <property type="nucleotide sequence ID" value="NC_018750.1"/>
</dbReference>
<dbReference type="OrthoDB" id="8480037at2"/>
<dbReference type="PANTHER" id="PTHR11487">
    <property type="entry name" value="THIOESTERASE"/>
    <property type="match status" value="1"/>
</dbReference>
<protein>
    <submittedName>
        <fullName evidence="3">Thioesterase</fullName>
    </submittedName>
</protein>
<evidence type="ECO:0000259" key="2">
    <source>
        <dbReference type="Pfam" id="PF00975"/>
    </source>
</evidence>
<feature type="domain" description="Thioesterase" evidence="2">
    <location>
        <begin position="24"/>
        <end position="245"/>
    </location>
</feature>
<dbReference type="EMBL" id="FR845719">
    <property type="protein sequence ID" value="CCA59500.1"/>
    <property type="molecule type" value="Genomic_DNA"/>
</dbReference>
<dbReference type="HOGENOM" id="CLU_070456_1_2_11"/>
<dbReference type="InterPro" id="IPR029058">
    <property type="entry name" value="AB_hydrolase_fold"/>
</dbReference>
<dbReference type="PANTHER" id="PTHR11487:SF0">
    <property type="entry name" value="S-ACYL FATTY ACID SYNTHASE THIOESTERASE, MEDIUM CHAIN"/>
    <property type="match status" value="1"/>
</dbReference>
<evidence type="ECO:0000256" key="1">
    <source>
        <dbReference type="ARBA" id="ARBA00007169"/>
    </source>
</evidence>
<dbReference type="InterPro" id="IPR001031">
    <property type="entry name" value="Thioesterase"/>
</dbReference>
<evidence type="ECO:0000313" key="3">
    <source>
        <dbReference type="EMBL" id="CCA59500.1"/>
    </source>
</evidence>
<dbReference type="eggNOG" id="COG3208">
    <property type="taxonomic scope" value="Bacteria"/>
</dbReference>
<sequence length="261" mass="27372">MAADGSGAWFPYPAQGADEGSPLLFCLHHGGGGASAFRDWQRLLGPGVEIVPVQLPGREGRLAEPAERSITALTERLTGPLLERAGERPYAFFGHSMGALLAYDLSHALGAAGRPPAHLAVSGYVPPHVRPATSVHTLSEEAFLAHVTGLEGTPAAILENPTLLELVLPVLRDDFAACETYAYVDRGPLDVPIAVFAGESDPSAPSALTARWAELTGAGASVDVFPGGHFYLQDRLPELLQALRTRLALFPVASQDGGGTP</sequence>
<proteinExistence type="inferred from homology"/>
<reference evidence="3 4" key="1">
    <citation type="journal article" date="2011" name="BMC Genomics">
        <title>Genome-wide analysis of the role of GlnR in Streptomyces venezuelae provides new insights into global nitrogen regulation in actinomycetes.</title>
        <authorList>
            <person name="Pullan S.T."/>
            <person name="Bibb M.J."/>
            <person name="Merrick M."/>
        </authorList>
    </citation>
    <scope>NUCLEOTIDE SEQUENCE [LARGE SCALE GENOMIC DNA]</scope>
    <source>
        <strain evidence="3">ATCC 10712</strain>
    </source>
</reference>
<dbReference type="GeneID" id="51866745"/>
<dbReference type="SUPFAM" id="SSF53474">
    <property type="entry name" value="alpha/beta-Hydrolases"/>
    <property type="match status" value="1"/>
</dbReference>
<dbReference type="Proteomes" id="UP000006854">
    <property type="component" value="Chromosome"/>
</dbReference>
<dbReference type="PATRIC" id="fig|953739.5.peg.1420"/>
<dbReference type="AlphaFoldDB" id="F2RDK8"/>
<dbReference type="Gene3D" id="3.40.50.1820">
    <property type="entry name" value="alpha/beta hydrolase"/>
    <property type="match status" value="1"/>
</dbReference>
<name>F2RDK8_STRVP</name>
<evidence type="ECO:0000313" key="4">
    <source>
        <dbReference type="Proteomes" id="UP000006854"/>
    </source>
</evidence>
<dbReference type="STRING" id="953739.SVEN_6214"/>
<gene>
    <name evidence="3" type="ordered locus">SVEN_6214</name>
</gene>
<dbReference type="GO" id="GO:0008610">
    <property type="term" value="P:lipid biosynthetic process"/>
    <property type="evidence" value="ECO:0007669"/>
    <property type="project" value="TreeGrafter"/>
</dbReference>
<accession>F2RDK8</accession>
<comment type="similarity">
    <text evidence="1">Belongs to the thioesterase family.</text>
</comment>
<dbReference type="InterPro" id="IPR012223">
    <property type="entry name" value="TEII"/>
</dbReference>
<organism evidence="3 4">
    <name type="scientific">Streptomyces venezuelae (strain ATCC 10712 / CBS 650.69 / DSM 40230 / JCM 4526 / NBRC 13096 / PD 04745)</name>
    <dbReference type="NCBI Taxonomy" id="953739"/>
    <lineage>
        <taxon>Bacteria</taxon>
        <taxon>Bacillati</taxon>
        <taxon>Actinomycetota</taxon>
        <taxon>Actinomycetes</taxon>
        <taxon>Kitasatosporales</taxon>
        <taxon>Streptomycetaceae</taxon>
        <taxon>Streptomyces</taxon>
    </lineage>
</organism>
<dbReference type="KEGG" id="sve:SVEN_6214"/>
<dbReference type="Pfam" id="PF00975">
    <property type="entry name" value="Thioesterase"/>
    <property type="match status" value="1"/>
</dbReference>